<name>A0A9N9RZ49_9DIPT</name>
<keyword evidence="1" id="KW-1133">Transmembrane helix</keyword>
<protein>
    <submittedName>
        <fullName evidence="2">Uncharacterized protein</fullName>
    </submittedName>
</protein>
<dbReference type="EMBL" id="OU895878">
    <property type="protein sequence ID" value="CAG9805835.1"/>
    <property type="molecule type" value="Genomic_DNA"/>
</dbReference>
<feature type="transmembrane region" description="Helical" evidence="1">
    <location>
        <begin position="123"/>
        <end position="145"/>
    </location>
</feature>
<gene>
    <name evidence="2" type="ORF">CHIRRI_LOCUS8703</name>
</gene>
<keyword evidence="3" id="KW-1185">Reference proteome</keyword>
<sequence>MRLWLQKTSIIGCFVFGAFYFVASPIFLYFIYQTLPHKLADPSFEFTARYSSNLTVLLLFFIGLSFSGILMMIAIIWKNRILMAPLMIGSIMNGSMIYVYNKLLQLASEPTQNSQEVINIKDALIILVLLVIPFYFCALNVCNIFDDEEFGEWVIRDGRLELRNRPKRVRIVYGTNVGTYDDH</sequence>
<feature type="transmembrane region" description="Helical" evidence="1">
    <location>
        <begin position="84"/>
        <end position="103"/>
    </location>
</feature>
<dbReference type="AlphaFoldDB" id="A0A9N9RZ49"/>
<evidence type="ECO:0000313" key="2">
    <source>
        <dbReference type="EMBL" id="CAG9805835.1"/>
    </source>
</evidence>
<feature type="transmembrane region" description="Helical" evidence="1">
    <location>
        <begin position="52"/>
        <end position="77"/>
    </location>
</feature>
<feature type="transmembrane region" description="Helical" evidence="1">
    <location>
        <begin position="12"/>
        <end position="32"/>
    </location>
</feature>
<reference evidence="2" key="1">
    <citation type="submission" date="2022-01" db="EMBL/GenBank/DDBJ databases">
        <authorList>
            <person name="King R."/>
        </authorList>
    </citation>
    <scope>NUCLEOTIDE SEQUENCE</scope>
</reference>
<evidence type="ECO:0000256" key="1">
    <source>
        <dbReference type="SAM" id="Phobius"/>
    </source>
</evidence>
<organism evidence="2 3">
    <name type="scientific">Chironomus riparius</name>
    <dbReference type="NCBI Taxonomy" id="315576"/>
    <lineage>
        <taxon>Eukaryota</taxon>
        <taxon>Metazoa</taxon>
        <taxon>Ecdysozoa</taxon>
        <taxon>Arthropoda</taxon>
        <taxon>Hexapoda</taxon>
        <taxon>Insecta</taxon>
        <taxon>Pterygota</taxon>
        <taxon>Neoptera</taxon>
        <taxon>Endopterygota</taxon>
        <taxon>Diptera</taxon>
        <taxon>Nematocera</taxon>
        <taxon>Chironomoidea</taxon>
        <taxon>Chironomidae</taxon>
        <taxon>Chironominae</taxon>
        <taxon>Chironomus</taxon>
    </lineage>
</organism>
<proteinExistence type="predicted"/>
<keyword evidence="1" id="KW-0812">Transmembrane</keyword>
<accession>A0A9N9RZ49</accession>
<keyword evidence="1" id="KW-0472">Membrane</keyword>
<dbReference type="Proteomes" id="UP001153620">
    <property type="component" value="Chromosome 2"/>
</dbReference>
<evidence type="ECO:0000313" key="3">
    <source>
        <dbReference type="Proteomes" id="UP001153620"/>
    </source>
</evidence>
<reference evidence="2" key="2">
    <citation type="submission" date="2022-10" db="EMBL/GenBank/DDBJ databases">
        <authorList>
            <consortium name="ENA_rothamsted_submissions"/>
            <consortium name="culmorum"/>
            <person name="King R."/>
        </authorList>
    </citation>
    <scope>NUCLEOTIDE SEQUENCE</scope>
</reference>